<sequence>MLQKLVAVFGAGRRRNNRIDPNHMPDDLQRDIGLLDGRGQNGDTSRDSAWRAAMVTYPPRAL</sequence>
<feature type="compositionally biased region" description="Basic and acidic residues" evidence="1">
    <location>
        <begin position="17"/>
        <end position="30"/>
    </location>
</feature>
<evidence type="ECO:0008006" key="4">
    <source>
        <dbReference type="Google" id="ProtNLM"/>
    </source>
</evidence>
<accession>A0A922NYE1</accession>
<dbReference type="AlphaFoldDB" id="A0A922NYE1"/>
<evidence type="ECO:0000256" key="1">
    <source>
        <dbReference type="SAM" id="MobiDB-lite"/>
    </source>
</evidence>
<name>A0A922NYE1_9HYPH</name>
<protein>
    <recommendedName>
        <fullName evidence="4">DUF1127 domain-containing protein</fullName>
    </recommendedName>
</protein>
<feature type="region of interest" description="Disordered" evidence="1">
    <location>
        <begin position="15"/>
        <end position="47"/>
    </location>
</feature>
<reference evidence="2 3" key="1">
    <citation type="submission" date="2014-06" db="EMBL/GenBank/DDBJ databases">
        <title>Rhizobium pelagicum/R2-400B4.</title>
        <authorList>
            <person name="Kimes N.E."/>
            <person name="Lopez-Perez M."/>
        </authorList>
    </citation>
    <scope>NUCLEOTIDE SEQUENCE [LARGE SCALE GENOMIC DNA]</scope>
    <source>
        <strain evidence="2 3">R2-400B4</strain>
    </source>
</reference>
<dbReference type="Proteomes" id="UP000052167">
    <property type="component" value="Unassembled WGS sequence"/>
</dbReference>
<comment type="caution">
    <text evidence="2">The sequence shown here is derived from an EMBL/GenBank/DDBJ whole genome shotgun (WGS) entry which is preliminary data.</text>
</comment>
<evidence type="ECO:0000313" key="2">
    <source>
        <dbReference type="EMBL" id="KEQ05852.1"/>
    </source>
</evidence>
<keyword evidence="3" id="KW-1185">Reference proteome</keyword>
<organism evidence="2 3">
    <name type="scientific">Pseudorhizobium pelagicum</name>
    <dbReference type="NCBI Taxonomy" id="1509405"/>
    <lineage>
        <taxon>Bacteria</taxon>
        <taxon>Pseudomonadati</taxon>
        <taxon>Pseudomonadota</taxon>
        <taxon>Alphaproteobacteria</taxon>
        <taxon>Hyphomicrobiales</taxon>
        <taxon>Rhizobiaceae</taxon>
        <taxon>Rhizobium/Agrobacterium group</taxon>
        <taxon>Pseudorhizobium</taxon>
    </lineage>
</organism>
<proteinExistence type="predicted"/>
<evidence type="ECO:0000313" key="3">
    <source>
        <dbReference type="Proteomes" id="UP000052167"/>
    </source>
</evidence>
<dbReference type="EMBL" id="JOKJ01000018">
    <property type="protein sequence ID" value="KEQ05852.1"/>
    <property type="molecule type" value="Genomic_DNA"/>
</dbReference>
<gene>
    <name evidence="2" type="ORF">GV68_08090</name>
</gene>